<dbReference type="PANTHER" id="PTHR30511:SF0">
    <property type="entry name" value="ALANINE RACEMASE, CATABOLIC-RELATED"/>
    <property type="match status" value="1"/>
</dbReference>
<feature type="domain" description="Alanine racemase C-terminal" evidence="5">
    <location>
        <begin position="247"/>
        <end position="375"/>
    </location>
</feature>
<comment type="similarity">
    <text evidence="4">Belongs to the alanine racemase family.</text>
</comment>
<name>A0ABY5VJ04_9FIRM</name>
<dbReference type="NCBIfam" id="TIGR00492">
    <property type="entry name" value="alr"/>
    <property type="match status" value="1"/>
</dbReference>
<dbReference type="HAMAP" id="MF_01201">
    <property type="entry name" value="Ala_racemase"/>
    <property type="match status" value="1"/>
</dbReference>
<dbReference type="PANTHER" id="PTHR30511">
    <property type="entry name" value="ALANINE RACEMASE"/>
    <property type="match status" value="1"/>
</dbReference>
<feature type="binding site" evidence="4">
    <location>
        <position position="316"/>
    </location>
    <ligand>
        <name>substrate</name>
    </ligand>
</feature>
<dbReference type="CDD" id="cd00430">
    <property type="entry name" value="PLPDE_III_AR"/>
    <property type="match status" value="1"/>
</dbReference>
<protein>
    <recommendedName>
        <fullName evidence="4">Alanine racemase</fullName>
        <ecNumber evidence="4">5.1.1.1</ecNumber>
    </recommendedName>
</protein>
<dbReference type="RefSeq" id="WP_028527890.1">
    <property type="nucleotide sequence ID" value="NZ_CABLBR010000005.1"/>
</dbReference>
<feature type="binding site" evidence="4">
    <location>
        <position position="137"/>
    </location>
    <ligand>
        <name>substrate</name>
    </ligand>
</feature>
<accession>A0ABY5VJ04</accession>
<dbReference type="InterPro" id="IPR011079">
    <property type="entry name" value="Ala_racemase_C"/>
</dbReference>
<dbReference type="Gene3D" id="3.20.20.10">
    <property type="entry name" value="Alanine racemase"/>
    <property type="match status" value="1"/>
</dbReference>
<dbReference type="InterPro" id="IPR009006">
    <property type="entry name" value="Ala_racemase/Decarboxylase_C"/>
</dbReference>
<feature type="active site" description="Proton acceptor; specific for D-alanine" evidence="4">
    <location>
        <position position="38"/>
    </location>
</feature>
<organism evidence="6 7">
    <name type="scientific">Ruminococcus gauvreauii</name>
    <dbReference type="NCBI Taxonomy" id="438033"/>
    <lineage>
        <taxon>Bacteria</taxon>
        <taxon>Bacillati</taxon>
        <taxon>Bacillota</taxon>
        <taxon>Clostridia</taxon>
        <taxon>Eubacteriales</taxon>
        <taxon>Oscillospiraceae</taxon>
        <taxon>Ruminococcus</taxon>
    </lineage>
</organism>
<dbReference type="Gene3D" id="2.40.37.10">
    <property type="entry name" value="Lyase, Ornithine Decarboxylase, Chain A, domain 1"/>
    <property type="match status" value="1"/>
</dbReference>
<dbReference type="EC" id="5.1.1.1" evidence="4"/>
<evidence type="ECO:0000313" key="7">
    <source>
        <dbReference type="Proteomes" id="UP001060164"/>
    </source>
</evidence>
<dbReference type="EMBL" id="CP102290">
    <property type="protein sequence ID" value="UWP59523.1"/>
    <property type="molecule type" value="Genomic_DNA"/>
</dbReference>
<dbReference type="PRINTS" id="PR00992">
    <property type="entry name" value="ALARACEMASE"/>
</dbReference>
<dbReference type="Proteomes" id="UP001060164">
    <property type="component" value="Chromosome"/>
</dbReference>
<comment type="cofactor">
    <cofactor evidence="1 4">
        <name>pyridoxal 5'-phosphate</name>
        <dbReference type="ChEBI" id="CHEBI:597326"/>
    </cofactor>
</comment>
<sequence length="381" mass="42718">MKSVSRIAARIDLDAIEENFRQMRANIEEGTRMVAVIKADGYGHGAVRIARLVEHYDYLWGFAVATTEEAVQLREHGIRKPVMILGFVFEEDYGTVVRYDLRPTVFTLSMAKALSDAGGEEKKKVHVHIALDTGMSRIGFSDTEESVRQIQDIYRLPWISVEGMFTHFARADEVSLEPARLQLERYLKFQTMLENAGIDVGLRHCSNSAGIMQFPEANLDLVRAGISIYGLYPSNEVCREPVHLTPAMSLISHISYLKTLDAGVAVSYGGTYITEKKTKVATIPVGYADGYARTLSNKGYVLIRGRRAPIIGRVCMDQFMVDVTQIEGVRELDKVTLIGQDGSERITMELLGELSGRFNYEFACCINKRVPRVYVKDGKIE</sequence>
<dbReference type="InterPro" id="IPR001608">
    <property type="entry name" value="Ala_racemase_N"/>
</dbReference>
<dbReference type="GO" id="GO:0008784">
    <property type="term" value="F:alanine racemase activity"/>
    <property type="evidence" value="ECO:0007669"/>
    <property type="project" value="UniProtKB-EC"/>
</dbReference>
<dbReference type="SUPFAM" id="SSF50621">
    <property type="entry name" value="Alanine racemase C-terminal domain-like"/>
    <property type="match status" value="1"/>
</dbReference>
<dbReference type="InterPro" id="IPR020622">
    <property type="entry name" value="Ala_racemase_pyridoxalP-BS"/>
</dbReference>
<gene>
    <name evidence="6" type="primary">alr</name>
    <name evidence="6" type="ORF">NQ502_00190</name>
</gene>
<keyword evidence="7" id="KW-1185">Reference proteome</keyword>
<dbReference type="InterPro" id="IPR000821">
    <property type="entry name" value="Ala_racemase"/>
</dbReference>
<feature type="active site" description="Proton acceptor; specific for L-alanine" evidence="4">
    <location>
        <position position="268"/>
    </location>
</feature>
<keyword evidence="2 4" id="KW-0663">Pyridoxal phosphate</keyword>
<comment type="pathway">
    <text evidence="4">Amino-acid biosynthesis; D-alanine biosynthesis; D-alanine from L-alanine: step 1/1.</text>
</comment>
<comment type="function">
    <text evidence="4">Catalyzes the interconversion of L-alanine and D-alanine. May also act on other amino acids.</text>
</comment>
<dbReference type="Pfam" id="PF01168">
    <property type="entry name" value="Ala_racemase_N"/>
    <property type="match status" value="1"/>
</dbReference>
<evidence type="ECO:0000256" key="2">
    <source>
        <dbReference type="ARBA" id="ARBA00022898"/>
    </source>
</evidence>
<keyword evidence="3 4" id="KW-0413">Isomerase</keyword>
<feature type="modified residue" description="N6-(pyridoxal phosphate)lysine" evidence="4">
    <location>
        <position position="38"/>
    </location>
</feature>
<evidence type="ECO:0000259" key="5">
    <source>
        <dbReference type="SMART" id="SM01005"/>
    </source>
</evidence>
<evidence type="ECO:0000256" key="3">
    <source>
        <dbReference type="ARBA" id="ARBA00023235"/>
    </source>
</evidence>
<evidence type="ECO:0000313" key="6">
    <source>
        <dbReference type="EMBL" id="UWP59523.1"/>
    </source>
</evidence>
<evidence type="ECO:0000256" key="4">
    <source>
        <dbReference type="HAMAP-Rule" id="MF_01201"/>
    </source>
</evidence>
<proteinExistence type="inferred from homology"/>
<dbReference type="SUPFAM" id="SSF51419">
    <property type="entry name" value="PLP-binding barrel"/>
    <property type="match status" value="1"/>
</dbReference>
<dbReference type="SMART" id="SM01005">
    <property type="entry name" value="Ala_racemase_C"/>
    <property type="match status" value="1"/>
</dbReference>
<comment type="catalytic activity">
    <reaction evidence="4">
        <text>L-alanine = D-alanine</text>
        <dbReference type="Rhea" id="RHEA:20249"/>
        <dbReference type="ChEBI" id="CHEBI:57416"/>
        <dbReference type="ChEBI" id="CHEBI:57972"/>
        <dbReference type="EC" id="5.1.1.1"/>
    </reaction>
</comment>
<dbReference type="InterPro" id="IPR029066">
    <property type="entry name" value="PLP-binding_barrel"/>
</dbReference>
<dbReference type="Pfam" id="PF00842">
    <property type="entry name" value="Ala_racemase_C"/>
    <property type="match status" value="1"/>
</dbReference>
<evidence type="ECO:0000256" key="1">
    <source>
        <dbReference type="ARBA" id="ARBA00001933"/>
    </source>
</evidence>
<reference evidence="6" key="1">
    <citation type="journal article" date="2022" name="Cell">
        <title>Design, construction, and in vivo augmentation of a complex gut microbiome.</title>
        <authorList>
            <person name="Cheng A.G."/>
            <person name="Ho P.Y."/>
            <person name="Aranda-Diaz A."/>
            <person name="Jain S."/>
            <person name="Yu F.B."/>
            <person name="Meng X."/>
            <person name="Wang M."/>
            <person name="Iakiviak M."/>
            <person name="Nagashima K."/>
            <person name="Zhao A."/>
            <person name="Murugkar P."/>
            <person name="Patil A."/>
            <person name="Atabakhsh K."/>
            <person name="Weakley A."/>
            <person name="Yan J."/>
            <person name="Brumbaugh A.R."/>
            <person name="Higginbottom S."/>
            <person name="Dimas A."/>
            <person name="Shiver A.L."/>
            <person name="Deutschbauer A."/>
            <person name="Neff N."/>
            <person name="Sonnenburg J.L."/>
            <person name="Huang K.C."/>
            <person name="Fischbach M.A."/>
        </authorList>
    </citation>
    <scope>NUCLEOTIDE SEQUENCE</scope>
    <source>
        <strain evidence="6">DSM 19829</strain>
    </source>
</reference>
<dbReference type="PROSITE" id="PS00395">
    <property type="entry name" value="ALANINE_RACEMASE"/>
    <property type="match status" value="1"/>
</dbReference>